<sequence>MSETKISVRILGCGSSGGVPRIGNRWGDCDPSEPKNRRSRCSILLSTTEPGDASPTHILVDTSPDMREQLLSAGNIRHINAVLFTHDHADQTHGLDDLRQVAYMMRERIPVYMDEITSQTLFRRFAYVFEQAEDSAYPAILNGIDMPPLGKTFLVAGKGGDIPVTPFAVEHGPTFQALGFRFGSIAYTPDVSDIPAPSVAALQGVDTWIIDALRREAHPTHFHLDLALEWIKKIKPRRAILTNMHVDMDYQSLCKELPENVVPAFDGMVVEGWV</sequence>
<proteinExistence type="predicted"/>
<dbReference type="SUPFAM" id="SSF56281">
    <property type="entry name" value="Metallo-hydrolase/oxidoreductase"/>
    <property type="match status" value="1"/>
</dbReference>
<accession>A0A3B0RJP2</accession>
<feature type="domain" description="Metallo-beta-lactamase" evidence="1">
    <location>
        <begin position="57"/>
        <end position="242"/>
    </location>
</feature>
<dbReference type="GO" id="GO:0016787">
    <property type="term" value="F:hydrolase activity"/>
    <property type="evidence" value="ECO:0007669"/>
    <property type="project" value="UniProtKB-KW"/>
</dbReference>
<evidence type="ECO:0000313" key="2">
    <source>
        <dbReference type="EMBL" id="VAV88468.1"/>
    </source>
</evidence>
<evidence type="ECO:0000259" key="1">
    <source>
        <dbReference type="Pfam" id="PF12706"/>
    </source>
</evidence>
<dbReference type="AlphaFoldDB" id="A0A3B0RJP2"/>
<dbReference type="Pfam" id="PF12706">
    <property type="entry name" value="Lactamase_B_2"/>
    <property type="match status" value="1"/>
</dbReference>
<keyword evidence="2" id="KW-0378">Hydrolase</keyword>
<dbReference type="Gene3D" id="3.60.15.10">
    <property type="entry name" value="Ribonuclease Z/Hydroxyacylglutathione hydrolase-like"/>
    <property type="match status" value="1"/>
</dbReference>
<dbReference type="InterPro" id="IPR001279">
    <property type="entry name" value="Metallo-B-lactamas"/>
</dbReference>
<dbReference type="PANTHER" id="PTHR42663">
    <property type="entry name" value="HYDROLASE C777.06C-RELATED-RELATED"/>
    <property type="match status" value="1"/>
</dbReference>
<reference evidence="2" key="1">
    <citation type="submission" date="2018-06" db="EMBL/GenBank/DDBJ databases">
        <authorList>
            <person name="Zhirakovskaya E."/>
        </authorList>
    </citation>
    <scope>NUCLEOTIDE SEQUENCE</scope>
</reference>
<dbReference type="PANTHER" id="PTHR42663:SF6">
    <property type="entry name" value="HYDROLASE C777.06C-RELATED"/>
    <property type="match status" value="1"/>
</dbReference>
<gene>
    <name evidence="2" type="ORF">MNBD_ALPHA06-1699</name>
</gene>
<name>A0A3B0RJP2_9ZZZZ</name>
<protein>
    <submittedName>
        <fullName evidence="2">Metal-dependent hydrolases of the beta-lactamase superfamily I PhnP protein</fullName>
    </submittedName>
</protein>
<dbReference type="InterPro" id="IPR036866">
    <property type="entry name" value="RibonucZ/Hydroxyglut_hydro"/>
</dbReference>
<dbReference type="CDD" id="cd16279">
    <property type="entry name" value="metallo-hydrolase-like_MBL-fold"/>
    <property type="match status" value="1"/>
</dbReference>
<dbReference type="EMBL" id="UOEE01000066">
    <property type="protein sequence ID" value="VAV88468.1"/>
    <property type="molecule type" value="Genomic_DNA"/>
</dbReference>
<organism evidence="2">
    <name type="scientific">hydrothermal vent metagenome</name>
    <dbReference type="NCBI Taxonomy" id="652676"/>
    <lineage>
        <taxon>unclassified sequences</taxon>
        <taxon>metagenomes</taxon>
        <taxon>ecological metagenomes</taxon>
    </lineage>
</organism>